<evidence type="ECO:0000259" key="2">
    <source>
        <dbReference type="Pfam" id="PF01551"/>
    </source>
</evidence>
<keyword evidence="3" id="KW-0378">Hydrolase</keyword>
<dbReference type="EMBL" id="CP129118">
    <property type="protein sequence ID" value="WOV87064.1"/>
    <property type="molecule type" value="Genomic_DNA"/>
</dbReference>
<keyword evidence="1" id="KW-0472">Membrane</keyword>
<evidence type="ECO:0000256" key="1">
    <source>
        <dbReference type="SAM" id="Phobius"/>
    </source>
</evidence>
<organism evidence="3 4">
    <name type="scientific">Sporosarcina oncorhynchi</name>
    <dbReference type="NCBI Taxonomy" id="3056444"/>
    <lineage>
        <taxon>Bacteria</taxon>
        <taxon>Bacillati</taxon>
        <taxon>Bacillota</taxon>
        <taxon>Bacilli</taxon>
        <taxon>Bacillales</taxon>
        <taxon>Caryophanaceae</taxon>
        <taxon>Sporosarcina</taxon>
    </lineage>
</organism>
<feature type="domain" description="M23ase beta-sheet core" evidence="2">
    <location>
        <begin position="209"/>
        <end position="280"/>
    </location>
</feature>
<accession>A0ABZ0L6S0</accession>
<dbReference type="EC" id="3.4.-.-" evidence="3"/>
<name>A0ABZ0L6S0_9BACL</name>
<evidence type="ECO:0000313" key="3">
    <source>
        <dbReference type="EMBL" id="WOV87064.1"/>
    </source>
</evidence>
<keyword evidence="4" id="KW-1185">Reference proteome</keyword>
<keyword evidence="1" id="KW-0812">Transmembrane</keyword>
<feature type="transmembrane region" description="Helical" evidence="1">
    <location>
        <begin position="6"/>
        <end position="25"/>
    </location>
</feature>
<dbReference type="CDD" id="cd12797">
    <property type="entry name" value="M23_peptidase"/>
    <property type="match status" value="1"/>
</dbReference>
<evidence type="ECO:0000313" key="4">
    <source>
        <dbReference type="Proteomes" id="UP001303902"/>
    </source>
</evidence>
<dbReference type="InterPro" id="IPR016047">
    <property type="entry name" value="M23ase_b-sheet_dom"/>
</dbReference>
<dbReference type="RefSeq" id="WP_317966810.1">
    <property type="nucleotide sequence ID" value="NZ_CP129118.1"/>
</dbReference>
<gene>
    <name evidence="3" type="ORF">QWT69_14495</name>
</gene>
<feature type="transmembrane region" description="Helical" evidence="1">
    <location>
        <begin position="56"/>
        <end position="74"/>
    </location>
</feature>
<sequence length="299" mass="33665">MFFTILMVLGIQVVLPAVFLITLWRADFKSRWEWMVEAGVTVFLSAWLFQAGNWSWIGYYFRYLLVVLLIVALIRSWMKVRELPSKVASDEKRKLSMGVSIFLLVIFGAYNVFTVAGYSTSEPALELTFPLNEGTYYIGHGGNSRLLNYHKSHEPQQFALDILKVNAFGIRAKGLYPKKLENYYIFEDDLFSPCTGTVTEIENSLPDLTPPEADPDNATGNYVALTCEDSDAIVYLAHMKKGSVTVDLDEIVEVGQKIGKVGNSGNTSEPHLHIHAEKDGIGIPIRFDGKFLLRNQLVR</sequence>
<proteinExistence type="predicted"/>
<keyword evidence="1" id="KW-1133">Transmembrane helix</keyword>
<dbReference type="SUPFAM" id="SSF51261">
    <property type="entry name" value="Duplicated hybrid motif"/>
    <property type="match status" value="1"/>
</dbReference>
<feature type="transmembrane region" description="Helical" evidence="1">
    <location>
        <begin position="95"/>
        <end position="113"/>
    </location>
</feature>
<dbReference type="InterPro" id="IPR011055">
    <property type="entry name" value="Dup_hybrid_motif"/>
</dbReference>
<reference evidence="3 4" key="1">
    <citation type="submission" date="2023-06" db="EMBL/GenBank/DDBJ databases">
        <title>Sporosarcina sp. nov., isolated from Korean tranditional fermented seafood 'Jeotgal'.</title>
        <authorList>
            <person name="Yang A.I."/>
            <person name="Shin N.-R."/>
        </authorList>
    </citation>
    <scope>NUCLEOTIDE SEQUENCE [LARGE SCALE GENOMIC DNA]</scope>
    <source>
        <strain evidence="3 4">T2O-4</strain>
    </source>
</reference>
<dbReference type="GO" id="GO:0016787">
    <property type="term" value="F:hydrolase activity"/>
    <property type="evidence" value="ECO:0007669"/>
    <property type="project" value="UniProtKB-KW"/>
</dbReference>
<dbReference type="Proteomes" id="UP001303902">
    <property type="component" value="Chromosome"/>
</dbReference>
<dbReference type="Gene3D" id="2.70.70.10">
    <property type="entry name" value="Glucose Permease (Domain IIA)"/>
    <property type="match status" value="1"/>
</dbReference>
<dbReference type="Pfam" id="PF01551">
    <property type="entry name" value="Peptidase_M23"/>
    <property type="match status" value="1"/>
</dbReference>
<protein>
    <submittedName>
        <fullName evidence="3">M23 family metallopeptidase</fullName>
        <ecNumber evidence="3">3.4.-.-</ecNumber>
    </submittedName>
</protein>